<dbReference type="Proteomes" id="UP000286288">
    <property type="component" value="Unassembled WGS sequence"/>
</dbReference>
<gene>
    <name evidence="2" type="ORF">DW084_17950</name>
</gene>
<dbReference type="InterPro" id="IPR021683">
    <property type="entry name" value="DUF3267"/>
</dbReference>
<sequence length="180" mass="20122">MKLLKQINLMDDKKTIKRLNLAAIPSFIFFYVFFTLFVLGGHGSNAETSFIFDLLILMVAYFILIIIHELIHGAFFKLFDPKGKVMFGFKNGVAYATSPHSFYSKGKFAIILLAPFLGISVGLFLFYLFGWLTASLFILIAAAHAASCVGDFYFLFLIVKAPVNSCVEDTEVGLNIYQGE</sequence>
<proteinExistence type="predicted"/>
<feature type="transmembrane region" description="Helical" evidence="1">
    <location>
        <begin position="21"/>
        <end position="42"/>
    </location>
</feature>
<dbReference type="EMBL" id="QRMZ01000046">
    <property type="protein sequence ID" value="RHK02452.1"/>
    <property type="molecule type" value="Genomic_DNA"/>
</dbReference>
<feature type="transmembrane region" description="Helical" evidence="1">
    <location>
        <begin position="54"/>
        <end position="76"/>
    </location>
</feature>
<dbReference type="RefSeq" id="WP_151196640.1">
    <property type="nucleotide sequence ID" value="NZ_JAQFCR010000010.1"/>
</dbReference>
<accession>A0A415EKS6</accession>
<organism evidence="2 3">
    <name type="scientific">Enterococcus casseliflavus</name>
    <name type="common">Enterococcus flavescens</name>
    <dbReference type="NCBI Taxonomy" id="37734"/>
    <lineage>
        <taxon>Bacteria</taxon>
        <taxon>Bacillati</taxon>
        <taxon>Bacillota</taxon>
        <taxon>Bacilli</taxon>
        <taxon>Lactobacillales</taxon>
        <taxon>Enterococcaceae</taxon>
        <taxon>Enterococcus</taxon>
    </lineage>
</organism>
<dbReference type="Pfam" id="PF11667">
    <property type="entry name" value="DUF3267"/>
    <property type="match status" value="1"/>
</dbReference>
<comment type="caution">
    <text evidence="2">The sequence shown here is derived from an EMBL/GenBank/DDBJ whole genome shotgun (WGS) entry which is preliminary data.</text>
</comment>
<evidence type="ECO:0000313" key="2">
    <source>
        <dbReference type="EMBL" id="RHK02452.1"/>
    </source>
</evidence>
<keyword evidence="1" id="KW-0472">Membrane</keyword>
<evidence type="ECO:0000313" key="3">
    <source>
        <dbReference type="Proteomes" id="UP000286288"/>
    </source>
</evidence>
<reference evidence="2 3" key="1">
    <citation type="submission" date="2018-08" db="EMBL/GenBank/DDBJ databases">
        <title>A genome reference for cultivated species of the human gut microbiota.</title>
        <authorList>
            <person name="Zou Y."/>
            <person name="Xue W."/>
            <person name="Luo G."/>
        </authorList>
    </citation>
    <scope>NUCLEOTIDE SEQUENCE [LARGE SCALE GENOMIC DNA]</scope>
    <source>
        <strain evidence="2 3">AF48-16</strain>
    </source>
</reference>
<dbReference type="AlphaFoldDB" id="A0A415EKS6"/>
<feature type="transmembrane region" description="Helical" evidence="1">
    <location>
        <begin position="108"/>
        <end position="130"/>
    </location>
</feature>
<keyword evidence="1" id="KW-0812">Transmembrane</keyword>
<keyword evidence="1" id="KW-1133">Transmembrane helix</keyword>
<protein>
    <submittedName>
        <fullName evidence="2">DUF3267 domain-containing protein</fullName>
    </submittedName>
</protein>
<name>A0A415EKS6_ENTCA</name>
<feature type="transmembrane region" description="Helical" evidence="1">
    <location>
        <begin position="136"/>
        <end position="159"/>
    </location>
</feature>
<evidence type="ECO:0000256" key="1">
    <source>
        <dbReference type="SAM" id="Phobius"/>
    </source>
</evidence>